<protein>
    <recommendedName>
        <fullName evidence="5">Lipoprotein</fullName>
    </recommendedName>
</protein>
<name>A0ABU0NET1_9MOLU</name>
<dbReference type="PROSITE" id="PS51257">
    <property type="entry name" value="PROKAR_LIPOPROTEIN"/>
    <property type="match status" value="1"/>
</dbReference>
<evidence type="ECO:0000313" key="4">
    <source>
        <dbReference type="Proteomes" id="UP001236620"/>
    </source>
</evidence>
<dbReference type="RefSeq" id="WP_307444602.1">
    <property type="nucleotide sequence ID" value="NZ_JAUSWP010000002.1"/>
</dbReference>
<keyword evidence="1" id="KW-0175">Coiled coil</keyword>
<gene>
    <name evidence="3" type="ORF">J2Z63_000350</name>
</gene>
<evidence type="ECO:0000256" key="2">
    <source>
        <dbReference type="SAM" id="SignalP"/>
    </source>
</evidence>
<dbReference type="EMBL" id="JAUSWP010000002">
    <property type="protein sequence ID" value="MDQ0567707.1"/>
    <property type="molecule type" value="Genomic_DNA"/>
</dbReference>
<evidence type="ECO:0000256" key="1">
    <source>
        <dbReference type="SAM" id="Coils"/>
    </source>
</evidence>
<feature type="chain" id="PRO_5046470813" description="Lipoprotein" evidence="2">
    <location>
        <begin position="18"/>
        <end position="182"/>
    </location>
</feature>
<organism evidence="3 4">
    <name type="scientific">Mycoplasma yeatsii</name>
    <dbReference type="NCBI Taxonomy" id="51365"/>
    <lineage>
        <taxon>Bacteria</taxon>
        <taxon>Bacillati</taxon>
        <taxon>Mycoplasmatota</taxon>
        <taxon>Mollicutes</taxon>
        <taxon>Mycoplasmataceae</taxon>
        <taxon>Mycoplasma</taxon>
    </lineage>
</organism>
<reference evidence="3" key="1">
    <citation type="submission" date="2023-07" db="EMBL/GenBank/DDBJ databases">
        <title>Genomic Encyclopedia of Type Strains, Phase IV (KMG-IV): sequencing the most valuable type-strain genomes for metagenomic binning, comparative biology and taxonomic classification.</title>
        <authorList>
            <person name="Goeker M."/>
        </authorList>
    </citation>
    <scope>NUCLEOTIDE SEQUENCE [LARGE SCALE GENOMIC DNA]</scope>
    <source>
        <strain evidence="3">DSM 22019</strain>
    </source>
</reference>
<dbReference type="Proteomes" id="UP001236620">
    <property type="component" value="Unassembled WGS sequence"/>
</dbReference>
<comment type="caution">
    <text evidence="3">The sequence shown here is derived from an EMBL/GenBank/DDBJ whole genome shotgun (WGS) entry which is preliminary data.</text>
</comment>
<proteinExistence type="predicted"/>
<evidence type="ECO:0008006" key="5">
    <source>
        <dbReference type="Google" id="ProtNLM"/>
    </source>
</evidence>
<feature type="coiled-coil region" evidence="1">
    <location>
        <begin position="155"/>
        <end position="182"/>
    </location>
</feature>
<accession>A0ABU0NET1</accession>
<sequence>MKKLLTILGIFAMTAVAGGVAISCTKNEMKTKPEMKEKEKNMKEELPGELKIIGAGITSIGESQFEKEFDEIKKEIGPKIEKMLGDWQNGEKTNKFLNSEEGKSFFSTEEQKVLSEIFKFYKQSSSFSSLNDAISKITERSQNKLNAKIIFLKHMKEIFENYKKHENKINSWIQKFNNSQNN</sequence>
<dbReference type="NCBIfam" id="NF045726">
    <property type="entry name" value="XXplasma_LP"/>
    <property type="match status" value="1"/>
</dbReference>
<evidence type="ECO:0000313" key="3">
    <source>
        <dbReference type="EMBL" id="MDQ0567707.1"/>
    </source>
</evidence>
<keyword evidence="4" id="KW-1185">Reference proteome</keyword>
<feature type="signal peptide" evidence="2">
    <location>
        <begin position="1"/>
        <end position="17"/>
    </location>
</feature>
<keyword evidence="2" id="KW-0732">Signal</keyword>
<dbReference type="InterPro" id="IPR054816">
    <property type="entry name" value="Lipoprotein_mollicutes-type_CS"/>
</dbReference>